<dbReference type="Pfam" id="PF12850">
    <property type="entry name" value="Metallophos_2"/>
    <property type="match status" value="1"/>
</dbReference>
<proteinExistence type="inferred from homology"/>
<organism evidence="4 5">
    <name type="scientific">Senegalia massiliensis</name>
    <dbReference type="NCBI Taxonomy" id="1720316"/>
    <lineage>
        <taxon>Bacteria</taxon>
        <taxon>Bacillati</taxon>
        <taxon>Bacillota</taxon>
        <taxon>Clostridia</taxon>
        <taxon>Eubacteriales</taxon>
        <taxon>Clostridiaceae</taxon>
        <taxon>Senegalia</taxon>
    </lineage>
</organism>
<reference evidence="4 5" key="1">
    <citation type="submission" date="2018-08" db="EMBL/GenBank/DDBJ databases">
        <title>Murine metabolic-syndrome-specific gut microbial biobank.</title>
        <authorList>
            <person name="Liu C."/>
        </authorList>
    </citation>
    <scope>NUCLEOTIDE SEQUENCE [LARGE SCALE GENOMIC DNA]</scope>
    <source>
        <strain evidence="4 5">583</strain>
    </source>
</reference>
<evidence type="ECO:0000259" key="3">
    <source>
        <dbReference type="Pfam" id="PF12850"/>
    </source>
</evidence>
<dbReference type="AlphaFoldDB" id="A0A845QYX1"/>
<dbReference type="EMBL" id="QXXA01000003">
    <property type="protein sequence ID" value="NBI05573.1"/>
    <property type="molecule type" value="Genomic_DNA"/>
</dbReference>
<dbReference type="InterPro" id="IPR000979">
    <property type="entry name" value="Phosphodiesterase_MJ0936/Vps29"/>
</dbReference>
<dbReference type="Proteomes" id="UP000467132">
    <property type="component" value="Unassembled WGS sequence"/>
</dbReference>
<dbReference type="EC" id="3.1.4.-" evidence="2"/>
<evidence type="ECO:0000256" key="2">
    <source>
        <dbReference type="RuleBase" id="RU362039"/>
    </source>
</evidence>
<accession>A0A845QYX1</accession>
<dbReference type="InterPro" id="IPR029052">
    <property type="entry name" value="Metallo-depent_PP-like"/>
</dbReference>
<dbReference type="Gene3D" id="3.60.21.10">
    <property type="match status" value="1"/>
</dbReference>
<evidence type="ECO:0000313" key="5">
    <source>
        <dbReference type="Proteomes" id="UP000467132"/>
    </source>
</evidence>
<dbReference type="NCBIfam" id="TIGR00040">
    <property type="entry name" value="yfcE"/>
    <property type="match status" value="1"/>
</dbReference>
<dbReference type="GO" id="GO:0046872">
    <property type="term" value="F:metal ion binding"/>
    <property type="evidence" value="ECO:0007669"/>
    <property type="project" value="UniProtKB-KW"/>
</dbReference>
<comment type="cofactor">
    <cofactor evidence="2">
        <name>a divalent metal cation</name>
        <dbReference type="ChEBI" id="CHEBI:60240"/>
    </cofactor>
</comment>
<name>A0A845QYX1_9CLOT</name>
<evidence type="ECO:0000313" key="4">
    <source>
        <dbReference type="EMBL" id="NBI05573.1"/>
    </source>
</evidence>
<dbReference type="PANTHER" id="PTHR42850">
    <property type="entry name" value="METALLOPHOSPHOESTERASE"/>
    <property type="match status" value="1"/>
</dbReference>
<dbReference type="InterPro" id="IPR024654">
    <property type="entry name" value="Calcineurin-like_PHP_lpxH"/>
</dbReference>
<dbReference type="GO" id="GO:0016791">
    <property type="term" value="F:phosphatase activity"/>
    <property type="evidence" value="ECO:0007669"/>
    <property type="project" value="TreeGrafter"/>
</dbReference>
<gene>
    <name evidence="4" type="ORF">D3Z33_01740</name>
</gene>
<keyword evidence="5" id="KW-1185">Reference proteome</keyword>
<evidence type="ECO:0000256" key="1">
    <source>
        <dbReference type="ARBA" id="ARBA00008950"/>
    </source>
</evidence>
<dbReference type="GO" id="GO:0005737">
    <property type="term" value="C:cytoplasm"/>
    <property type="evidence" value="ECO:0007669"/>
    <property type="project" value="TreeGrafter"/>
</dbReference>
<comment type="caution">
    <text evidence="4">The sequence shown here is derived from an EMBL/GenBank/DDBJ whole genome shotgun (WGS) entry which is preliminary data.</text>
</comment>
<dbReference type="SUPFAM" id="SSF56300">
    <property type="entry name" value="Metallo-dependent phosphatases"/>
    <property type="match status" value="1"/>
</dbReference>
<dbReference type="PANTHER" id="PTHR42850:SF2">
    <property type="entry name" value="BLL5683 PROTEIN"/>
    <property type="match status" value="1"/>
</dbReference>
<protein>
    <recommendedName>
        <fullName evidence="2">Phosphoesterase</fullName>
        <ecNumber evidence="2">3.1.4.-</ecNumber>
    </recommendedName>
</protein>
<comment type="similarity">
    <text evidence="1 2">Belongs to the metallophosphoesterase superfamily. YfcE family.</text>
</comment>
<feature type="domain" description="Calcineurin-like phosphoesterase" evidence="3">
    <location>
        <begin position="15"/>
        <end position="206"/>
    </location>
</feature>
<dbReference type="InterPro" id="IPR050126">
    <property type="entry name" value="Ap4A_hydrolase"/>
</dbReference>
<keyword evidence="2" id="KW-0479">Metal-binding</keyword>
<sequence length="303" mass="35838">MMINYYRNTKEGEKMKISVLSDIHGNLTALEVVIEYSMNQGIEYFIIAGDHISDCPHPNEVLNRISKLKGWIIRGNREEYIFRTIDDTTVDWNKYRQLDSMVWTRDELESHNIEFIRKLSDQETIQIQDFDSIRVVHGSTEDIYEHLYPHKEDRLVEILNNIDEKVLICGHTHQQWSKFINGKLVLNPGSVGGHFNKETSAEFSILSWSNDEWTVEHHKVKYDIDRLEKDFQMKGLYHKGGIWSRIVVQSLKEGVNRNIEFIEMANRNAKKLGYSSYKYIPNDVWRITEQQWNNKRDKIIEDS</sequence>